<proteinExistence type="predicted"/>
<reference evidence="1" key="1">
    <citation type="submission" date="2017-07" db="EMBL/GenBank/DDBJ databases">
        <title>Taro Niue Genome Assembly and Annotation.</title>
        <authorList>
            <person name="Atibalentja N."/>
            <person name="Keating K."/>
            <person name="Fields C.J."/>
        </authorList>
    </citation>
    <scope>NUCLEOTIDE SEQUENCE</scope>
    <source>
        <strain evidence="1">Niue_2</strain>
        <tissue evidence="1">Leaf</tissue>
    </source>
</reference>
<gene>
    <name evidence="1" type="ORF">Taro_002026</name>
</gene>
<comment type="caution">
    <text evidence="1">The sequence shown here is derived from an EMBL/GenBank/DDBJ whole genome shotgun (WGS) entry which is preliminary data.</text>
</comment>
<feature type="non-terminal residue" evidence="1">
    <location>
        <position position="1"/>
    </location>
</feature>
<accession>A0A843TI13</accession>
<dbReference type="EMBL" id="NMUH01000046">
    <property type="protein sequence ID" value="MQL69757.1"/>
    <property type="molecule type" value="Genomic_DNA"/>
</dbReference>
<organism evidence="1 2">
    <name type="scientific">Colocasia esculenta</name>
    <name type="common">Wild taro</name>
    <name type="synonym">Arum esculentum</name>
    <dbReference type="NCBI Taxonomy" id="4460"/>
    <lineage>
        <taxon>Eukaryota</taxon>
        <taxon>Viridiplantae</taxon>
        <taxon>Streptophyta</taxon>
        <taxon>Embryophyta</taxon>
        <taxon>Tracheophyta</taxon>
        <taxon>Spermatophyta</taxon>
        <taxon>Magnoliopsida</taxon>
        <taxon>Liliopsida</taxon>
        <taxon>Araceae</taxon>
        <taxon>Aroideae</taxon>
        <taxon>Colocasieae</taxon>
        <taxon>Colocasia</taxon>
    </lineage>
</organism>
<evidence type="ECO:0000313" key="1">
    <source>
        <dbReference type="EMBL" id="MQL69757.1"/>
    </source>
</evidence>
<evidence type="ECO:0000313" key="2">
    <source>
        <dbReference type="Proteomes" id="UP000652761"/>
    </source>
</evidence>
<dbReference type="Proteomes" id="UP000652761">
    <property type="component" value="Unassembled WGS sequence"/>
</dbReference>
<keyword evidence="2" id="KW-1185">Reference proteome</keyword>
<sequence>MLFQSSRCHNDFIRRPGGIQGVVPFGCEGRLGGIQGVVPFECEGRPAELGVVASLGGLYP</sequence>
<dbReference type="AlphaFoldDB" id="A0A843TI13"/>
<name>A0A843TI13_COLES</name>
<protein>
    <submittedName>
        <fullName evidence="1">Uncharacterized protein</fullName>
    </submittedName>
</protein>